<evidence type="ECO:0000256" key="1">
    <source>
        <dbReference type="SAM" id="MobiDB-lite"/>
    </source>
</evidence>
<dbReference type="AlphaFoldDB" id="A0A077ZU43"/>
<feature type="region of interest" description="Disordered" evidence="1">
    <location>
        <begin position="44"/>
        <end position="63"/>
    </location>
</feature>
<feature type="compositionally biased region" description="Low complexity" evidence="1">
    <location>
        <begin position="500"/>
        <end position="520"/>
    </location>
</feature>
<dbReference type="Proteomes" id="UP000039865">
    <property type="component" value="Unassembled WGS sequence"/>
</dbReference>
<sequence length="914" mass="104920">MASANVNQDLLNVDDHEFSRDFNGSLNMSPDRPMRKEDLSINMGDMNRSRTSSTNRRLDQQEKSQMLREAENEYRELLRQLEEDENVTREDLENFKKNALVHKSILEVRRRAQALQEIRSSPERYRKAQSKVEQNIKTQVKVNSTKQSNQCGFLDSKTEYQSLFKYTVEKREKPYDITDDEITTVKKIPLNEKSMAKLTQRDDQIHQAEQYLEDLMNELKDRRPFHEKLQQYKARGDTQHIHALGAVDLDQVLRVDNHHKTADQILNFDGNVQVDIPVDNADEDDEELEQADMEQIDNQSARDSDFQPETNPPPPQPIQQTVPQQTPIVQEQKQVQQQQQQQTVQQKQQPAPQSQSVVKKTQSKAQAGIPTQKKASVSPSPAPKTSTKKEEPRKSTVTTNKKEQPKKEEKKQQQQQPVVQQQKQVEEQKQDISILVQGEDVINIQSTADGGHRVNINPPEGADGCVMLIEKRSRPNSPTPQKMVVNKKKAGQNTGFISTQPKPQVQAQVQQEQKPVPQKQEQPKEEVKQEPIVQQQVQVQAQVEVQSHVEVQAESEDARSYLSGSSNGNFGDLAATKYKQREAQADNKFVNRDLEDKTNALQDEFQKILDELNARRSNNNGDHFYQALNEYYQEGGEAHTSPVRRLIQHKNTTFEHKKTMHDNIDKGDYAFVYTPGPGKSYVIEPHGGELNYNLAKKDPLKFYDQVFNQDITKHTVAKDKDEIKKNDEEQKQRAVDGKKPLKNKKVETVVKSKVTKRPHVKIMEKLMLRIAQKLAEKLGNEFGMNTIMHAMRDKGVEEQIKELIQQDKLVLVDQSNKVLFEREIKEGMGVKRQTSHIVTQKEKSAKKGGNITPSQQSSQGEAQIQIDQEMDEQEVMLNDGALAQTNTHLKIADKDLRKIQTKVLEVHRRNSFRN</sequence>
<feature type="region of interest" description="Disordered" evidence="1">
    <location>
        <begin position="298"/>
        <end position="431"/>
    </location>
</feature>
<feature type="compositionally biased region" description="Polar residues" evidence="1">
    <location>
        <begin position="851"/>
        <end position="860"/>
    </location>
</feature>
<protein>
    <submittedName>
        <fullName evidence="2">Uncharacterized protein</fullName>
    </submittedName>
</protein>
<feature type="compositionally biased region" description="Basic and acidic residues" evidence="1">
    <location>
        <begin position="387"/>
        <end position="412"/>
    </location>
</feature>
<keyword evidence="3" id="KW-1185">Reference proteome</keyword>
<feature type="region of interest" description="Disordered" evidence="1">
    <location>
        <begin position="831"/>
        <end position="864"/>
    </location>
</feature>
<feature type="compositionally biased region" description="Polar residues" evidence="1">
    <location>
        <begin position="373"/>
        <end position="385"/>
    </location>
</feature>
<dbReference type="InParanoid" id="A0A077ZU43"/>
<accession>A0A077ZU43</accession>
<evidence type="ECO:0000313" key="2">
    <source>
        <dbReference type="EMBL" id="CDW71981.1"/>
    </source>
</evidence>
<feature type="region of interest" description="Disordered" evidence="1">
    <location>
        <begin position="722"/>
        <end position="742"/>
    </location>
</feature>
<gene>
    <name evidence="2" type="primary">Contig2423.g2609</name>
    <name evidence="2" type="ORF">STYLEM_932</name>
</gene>
<evidence type="ECO:0000313" key="3">
    <source>
        <dbReference type="Proteomes" id="UP000039865"/>
    </source>
</evidence>
<feature type="region of interest" description="Disordered" evidence="1">
    <location>
        <begin position="472"/>
        <end position="529"/>
    </location>
</feature>
<feature type="compositionally biased region" description="Low complexity" evidence="1">
    <location>
        <begin position="413"/>
        <end position="423"/>
    </location>
</feature>
<reference evidence="2 3" key="1">
    <citation type="submission" date="2014-06" db="EMBL/GenBank/DDBJ databases">
        <authorList>
            <person name="Swart Estienne"/>
        </authorList>
    </citation>
    <scope>NUCLEOTIDE SEQUENCE [LARGE SCALE GENOMIC DNA]</scope>
    <source>
        <strain evidence="2 3">130c</strain>
    </source>
</reference>
<proteinExistence type="predicted"/>
<dbReference type="EMBL" id="CCKQ01000887">
    <property type="protein sequence ID" value="CDW71981.1"/>
    <property type="molecule type" value="Genomic_DNA"/>
</dbReference>
<organism evidence="2 3">
    <name type="scientific">Stylonychia lemnae</name>
    <name type="common">Ciliate</name>
    <dbReference type="NCBI Taxonomy" id="5949"/>
    <lineage>
        <taxon>Eukaryota</taxon>
        <taxon>Sar</taxon>
        <taxon>Alveolata</taxon>
        <taxon>Ciliophora</taxon>
        <taxon>Intramacronucleata</taxon>
        <taxon>Spirotrichea</taxon>
        <taxon>Stichotrichia</taxon>
        <taxon>Sporadotrichida</taxon>
        <taxon>Oxytrichidae</taxon>
        <taxon>Stylonychinae</taxon>
        <taxon>Stylonychia</taxon>
    </lineage>
</organism>
<feature type="compositionally biased region" description="Low complexity" evidence="1">
    <location>
        <begin position="318"/>
        <end position="358"/>
    </location>
</feature>
<name>A0A077ZU43_STYLE</name>